<sequence>MDDEASNKRKFDGAAGGRAQKAAKAGGGGGKMTFAQKMMAKMGYVEGKGLGKESEGMVNPIEVKLRPQGAGVGTIKEKTKQYKEEQKRKAERDGIEVHDSSEEERKERKERKKKGQQRGAGGGGASTPGGGAPRKAKPKFRTVADVEAAAPGLDVPAQMLSSILDATSGERKMLTSAAGLMVAAGGSAETEADKIARRERMELEAFIDAWHGIQEQKIYIEEHEGQHQVEFDQTMEDLEKLQTMAAAVEDLKLAPQSQTVDAEDGTERTPWTDLVDKLEAIQTNHRHDIDRYGLVDAAVGAVAPVFKAKLADWEPLEKPDKLVSDLARIRIILGLDSHNELAASHRHNAQDEAYGKSRRQKATSTYETLMYRVWLPKVRTAVTNWNVLDHAPMTALVQAWRPLLPSFVFAHLMDQLIVPKLSAGLKLWDPRKRNHHHKQATVKYAQTHSWIFPWLPYLPPYQLEPKAPTGGLLVDFKHRLRHILDSWDISLGVVPGLSKWRDLLHSELDHVLVRHLLPRLALHLSAKLDIDPSEQDMTPLEDVNKWQTYFKTDVFARLLVAEFFPKWLSTLHIWLTSEDASLDEVAAWFKWWQQQLPAQLTNHGDIAKEWTKGTEMINNALDLLDQDVPLSHLPAPAAGPARPIAKEIAAKLDRQEPKAVAQVVETDFKDVVEGWCAENDLMMLPMREAHPTTGQPLFRITASATGRGGVVAYFHAEMVWAQKKGEKGTFELVGLNEKLAERAEGR</sequence>
<feature type="domain" description="G-patch" evidence="3">
    <location>
        <begin position="31"/>
        <end position="77"/>
    </location>
</feature>
<protein>
    <recommendedName>
        <fullName evidence="3">G-patch domain-containing protein</fullName>
    </recommendedName>
</protein>
<dbReference type="InterPro" id="IPR022783">
    <property type="entry name" value="GCFC_dom"/>
</dbReference>
<dbReference type="SMART" id="SM00443">
    <property type="entry name" value="G_patch"/>
    <property type="match status" value="1"/>
</dbReference>
<dbReference type="EMBL" id="JAWDJX010000013">
    <property type="protein sequence ID" value="KAK3054200.1"/>
    <property type="molecule type" value="Genomic_DNA"/>
</dbReference>
<dbReference type="PANTHER" id="PTHR23329">
    <property type="entry name" value="TUFTELIN-INTERACTING PROTEIN 11-RELATED"/>
    <property type="match status" value="1"/>
</dbReference>
<dbReference type="InterPro" id="IPR000467">
    <property type="entry name" value="G_patch_dom"/>
</dbReference>
<evidence type="ECO:0000313" key="4">
    <source>
        <dbReference type="EMBL" id="KAK3054200.1"/>
    </source>
</evidence>
<evidence type="ECO:0000259" key="3">
    <source>
        <dbReference type="PROSITE" id="PS50174"/>
    </source>
</evidence>
<dbReference type="GO" id="GO:0071008">
    <property type="term" value="C:U2-type post-mRNA release spliceosomal complex"/>
    <property type="evidence" value="ECO:0007669"/>
    <property type="project" value="TreeGrafter"/>
</dbReference>
<dbReference type="AlphaFoldDB" id="A0AAJ0DHH6"/>
<evidence type="ECO:0000313" key="5">
    <source>
        <dbReference type="Proteomes" id="UP001271007"/>
    </source>
</evidence>
<proteinExistence type="inferred from homology"/>
<accession>A0AAJ0DHH6</accession>
<dbReference type="Pfam" id="PF01585">
    <property type="entry name" value="G-patch"/>
    <property type="match status" value="1"/>
</dbReference>
<dbReference type="PANTHER" id="PTHR23329:SF1">
    <property type="entry name" value="TUFTELIN-INTERACTING PROTEIN 11"/>
    <property type="match status" value="1"/>
</dbReference>
<gene>
    <name evidence="4" type="ORF">LTR09_004978</name>
</gene>
<feature type="compositionally biased region" description="Gly residues" evidence="2">
    <location>
        <begin position="118"/>
        <end position="132"/>
    </location>
</feature>
<reference evidence="4" key="1">
    <citation type="submission" date="2023-04" db="EMBL/GenBank/DDBJ databases">
        <title>Black Yeasts Isolated from many extreme environments.</title>
        <authorList>
            <person name="Coleine C."/>
            <person name="Stajich J.E."/>
            <person name="Selbmann L."/>
        </authorList>
    </citation>
    <scope>NUCLEOTIDE SEQUENCE</scope>
    <source>
        <strain evidence="4">CCFEE 5312</strain>
    </source>
</reference>
<feature type="region of interest" description="Disordered" evidence="2">
    <location>
        <begin position="49"/>
        <end position="139"/>
    </location>
</feature>
<keyword evidence="5" id="KW-1185">Reference proteome</keyword>
<evidence type="ECO:0000256" key="1">
    <source>
        <dbReference type="ARBA" id="ARBA00010900"/>
    </source>
</evidence>
<dbReference type="GO" id="GO:0000390">
    <property type="term" value="P:spliceosomal complex disassembly"/>
    <property type="evidence" value="ECO:0007669"/>
    <property type="project" value="InterPro"/>
</dbReference>
<dbReference type="InterPro" id="IPR045211">
    <property type="entry name" value="TFP11/STIP/Ntr1"/>
</dbReference>
<name>A0AAJ0DHH6_9PEZI</name>
<feature type="compositionally biased region" description="Basic and acidic residues" evidence="2">
    <location>
        <begin position="1"/>
        <end position="12"/>
    </location>
</feature>
<dbReference type="GO" id="GO:0003676">
    <property type="term" value="F:nucleic acid binding"/>
    <property type="evidence" value="ECO:0007669"/>
    <property type="project" value="InterPro"/>
</dbReference>
<feature type="region of interest" description="Disordered" evidence="2">
    <location>
        <begin position="1"/>
        <end position="31"/>
    </location>
</feature>
<dbReference type="PROSITE" id="PS50174">
    <property type="entry name" value="G_PATCH"/>
    <property type="match status" value="1"/>
</dbReference>
<dbReference type="Proteomes" id="UP001271007">
    <property type="component" value="Unassembled WGS sequence"/>
</dbReference>
<dbReference type="Pfam" id="PF07842">
    <property type="entry name" value="GCFC"/>
    <property type="match status" value="1"/>
</dbReference>
<evidence type="ECO:0000256" key="2">
    <source>
        <dbReference type="SAM" id="MobiDB-lite"/>
    </source>
</evidence>
<organism evidence="4 5">
    <name type="scientific">Extremus antarcticus</name>
    <dbReference type="NCBI Taxonomy" id="702011"/>
    <lineage>
        <taxon>Eukaryota</taxon>
        <taxon>Fungi</taxon>
        <taxon>Dikarya</taxon>
        <taxon>Ascomycota</taxon>
        <taxon>Pezizomycotina</taxon>
        <taxon>Dothideomycetes</taxon>
        <taxon>Dothideomycetidae</taxon>
        <taxon>Mycosphaerellales</taxon>
        <taxon>Extremaceae</taxon>
        <taxon>Extremus</taxon>
    </lineage>
</organism>
<feature type="compositionally biased region" description="Basic and acidic residues" evidence="2">
    <location>
        <begin position="75"/>
        <end position="107"/>
    </location>
</feature>
<comment type="similarity">
    <text evidence="1">Belongs to the TFP11/STIP family.</text>
</comment>
<comment type="caution">
    <text evidence="4">The sequence shown here is derived from an EMBL/GenBank/DDBJ whole genome shotgun (WGS) entry which is preliminary data.</text>
</comment>